<reference evidence="1" key="1">
    <citation type="journal article" date="2015" name="Nature">
        <title>Complex archaea that bridge the gap between prokaryotes and eukaryotes.</title>
        <authorList>
            <person name="Spang A."/>
            <person name="Saw J.H."/>
            <person name="Jorgensen S.L."/>
            <person name="Zaremba-Niedzwiedzka K."/>
            <person name="Martijn J."/>
            <person name="Lind A.E."/>
            <person name="van Eijk R."/>
            <person name="Schleper C."/>
            <person name="Guy L."/>
            <person name="Ettema T.J."/>
        </authorList>
    </citation>
    <scope>NUCLEOTIDE SEQUENCE</scope>
</reference>
<sequence>MGGRKKGSLNKATAGLKVAFQKHEKELVKGLLALTKSKDLNIRLKALQACLDRGWGKSPQPMTGEDGGGPAILRVEHVIVDPRNQNSDG</sequence>
<proteinExistence type="predicted"/>
<gene>
    <name evidence="1" type="ORF">LCGC14_2794620</name>
</gene>
<name>A0A0F8ZBJ9_9ZZZZ</name>
<organism evidence="1">
    <name type="scientific">marine sediment metagenome</name>
    <dbReference type="NCBI Taxonomy" id="412755"/>
    <lineage>
        <taxon>unclassified sequences</taxon>
        <taxon>metagenomes</taxon>
        <taxon>ecological metagenomes</taxon>
    </lineage>
</organism>
<comment type="caution">
    <text evidence="1">The sequence shown here is derived from an EMBL/GenBank/DDBJ whole genome shotgun (WGS) entry which is preliminary data.</text>
</comment>
<accession>A0A0F8ZBJ9</accession>
<evidence type="ECO:0000313" key="1">
    <source>
        <dbReference type="EMBL" id="KKK83315.1"/>
    </source>
</evidence>
<dbReference type="AlphaFoldDB" id="A0A0F8ZBJ9"/>
<protein>
    <submittedName>
        <fullName evidence="1">Uncharacterized protein</fullName>
    </submittedName>
</protein>
<dbReference type="EMBL" id="LAZR01052279">
    <property type="protein sequence ID" value="KKK83315.1"/>
    <property type="molecule type" value="Genomic_DNA"/>
</dbReference>